<accession>A0ABR4DV99</accession>
<reference evidence="2 3" key="1">
    <citation type="submission" date="2024-03" db="EMBL/GenBank/DDBJ databases">
        <title>A high-quality draft genome sequence of Diaporthe vaccinii, a causative agent of upright dieback and viscid rot disease in cranberry plants.</title>
        <authorList>
            <person name="Sarrasin M."/>
            <person name="Lang B.F."/>
            <person name="Burger G."/>
        </authorList>
    </citation>
    <scope>NUCLEOTIDE SEQUENCE [LARGE SCALE GENOMIC DNA]</scope>
    <source>
        <strain evidence="2 3">IS7</strain>
    </source>
</reference>
<organism evidence="2 3">
    <name type="scientific">Diaporthe vaccinii</name>
    <dbReference type="NCBI Taxonomy" id="105482"/>
    <lineage>
        <taxon>Eukaryota</taxon>
        <taxon>Fungi</taxon>
        <taxon>Dikarya</taxon>
        <taxon>Ascomycota</taxon>
        <taxon>Pezizomycotina</taxon>
        <taxon>Sordariomycetes</taxon>
        <taxon>Sordariomycetidae</taxon>
        <taxon>Diaporthales</taxon>
        <taxon>Diaporthaceae</taxon>
        <taxon>Diaporthe</taxon>
        <taxon>Diaporthe eres species complex</taxon>
    </lineage>
</organism>
<feature type="region of interest" description="Disordered" evidence="1">
    <location>
        <begin position="56"/>
        <end position="80"/>
    </location>
</feature>
<comment type="caution">
    <text evidence="2">The sequence shown here is derived from an EMBL/GenBank/DDBJ whole genome shotgun (WGS) entry which is preliminary data.</text>
</comment>
<evidence type="ECO:0000313" key="2">
    <source>
        <dbReference type="EMBL" id="KAL2273134.1"/>
    </source>
</evidence>
<dbReference type="EMBL" id="JBAWTH010000198">
    <property type="protein sequence ID" value="KAL2273134.1"/>
    <property type="molecule type" value="Genomic_DNA"/>
</dbReference>
<proteinExistence type="predicted"/>
<dbReference type="Proteomes" id="UP001600888">
    <property type="component" value="Unassembled WGS sequence"/>
</dbReference>
<feature type="compositionally biased region" description="Polar residues" evidence="1">
    <location>
        <begin position="69"/>
        <end position="80"/>
    </location>
</feature>
<keyword evidence="3" id="KW-1185">Reference proteome</keyword>
<sequence length="80" mass="8889">MPNIQTVLPDVGDKKRTRNRKLPEEIQNGAMSPKVKSKAPGKTCFEVPLDHRAQLRRPRSEARRHFVGSSASTNPAPTPC</sequence>
<evidence type="ECO:0000256" key="1">
    <source>
        <dbReference type="SAM" id="MobiDB-lite"/>
    </source>
</evidence>
<name>A0ABR4DV99_9PEZI</name>
<feature type="region of interest" description="Disordered" evidence="1">
    <location>
        <begin position="1"/>
        <end position="24"/>
    </location>
</feature>
<gene>
    <name evidence="2" type="ORF">FJTKL_04914</name>
</gene>
<evidence type="ECO:0000313" key="3">
    <source>
        <dbReference type="Proteomes" id="UP001600888"/>
    </source>
</evidence>
<protein>
    <submittedName>
        <fullName evidence="2">Uncharacterized protein</fullName>
    </submittedName>
</protein>